<protein>
    <recommendedName>
        <fullName evidence="1">YegS/DAGK C-terminal domain-containing protein</fullName>
    </recommendedName>
</protein>
<reference evidence="2" key="1">
    <citation type="submission" date="2018-06" db="EMBL/GenBank/DDBJ databases">
        <authorList>
            <person name="Zhirakovskaya E."/>
        </authorList>
    </citation>
    <scope>NUCLEOTIDE SEQUENCE</scope>
</reference>
<dbReference type="SUPFAM" id="SSF111331">
    <property type="entry name" value="NAD kinase/diacylglycerol kinase-like"/>
    <property type="match status" value="1"/>
</dbReference>
<dbReference type="AlphaFoldDB" id="A0A3B0WDY4"/>
<sequence length="82" mass="8995">KMFQYGALMKAGRHDFPGMTMVNGRSITIHTTPTMPCQTDGEPGGHTPFTCEIKPNGLRLLVPPTAPDDLFQQAGISLNEYF</sequence>
<feature type="domain" description="YegS/DAGK C-terminal" evidence="1">
    <location>
        <begin position="9"/>
        <end position="61"/>
    </location>
</feature>
<name>A0A3B0WDY4_9ZZZZ</name>
<proteinExistence type="predicted"/>
<accession>A0A3B0WDY4</accession>
<dbReference type="InterPro" id="IPR016064">
    <property type="entry name" value="NAD/diacylglycerol_kinase_sf"/>
</dbReference>
<evidence type="ECO:0000313" key="2">
    <source>
        <dbReference type="EMBL" id="VAW42786.1"/>
    </source>
</evidence>
<feature type="non-terminal residue" evidence="2">
    <location>
        <position position="1"/>
    </location>
</feature>
<gene>
    <name evidence="2" type="ORF">MNBD_CHLOROFLEXI01-35</name>
</gene>
<dbReference type="Pfam" id="PF19279">
    <property type="entry name" value="YegS_C"/>
    <property type="match status" value="1"/>
</dbReference>
<organism evidence="2">
    <name type="scientific">hydrothermal vent metagenome</name>
    <dbReference type="NCBI Taxonomy" id="652676"/>
    <lineage>
        <taxon>unclassified sequences</taxon>
        <taxon>metagenomes</taxon>
        <taxon>ecological metagenomes</taxon>
    </lineage>
</organism>
<evidence type="ECO:0000259" key="1">
    <source>
        <dbReference type="Pfam" id="PF19279"/>
    </source>
</evidence>
<dbReference type="InterPro" id="IPR045540">
    <property type="entry name" value="YegS/DAGK_C"/>
</dbReference>
<dbReference type="EMBL" id="UOEU01000955">
    <property type="protein sequence ID" value="VAW42786.1"/>
    <property type="molecule type" value="Genomic_DNA"/>
</dbReference>
<dbReference type="Gene3D" id="2.60.200.40">
    <property type="match status" value="1"/>
</dbReference>